<dbReference type="Proteomes" id="UP000612585">
    <property type="component" value="Unassembled WGS sequence"/>
</dbReference>
<keyword evidence="1" id="KW-0732">Signal</keyword>
<sequence length="298" mass="30539">MSHLASRLIVAGALLGGLAGGTLLAAPPAYAAPVNDNFAGATVLPDVSGQVAARTNNGTATAQVGEPAHFPGVAAHRSIWFTWTAPSTRNVVFRTQFSTFDTVLAVYRQDGSGLGGLTQMDANDNAVLNGVATTQSQVAVVAGAGQKLYIAVDSKAAATGDVNLSWTMNDDFDTAQQLSGPAAGGTIVGANTNGTTHEIQEPAHVNDAAQHSVWFTWTAPRTGTATFQATTARFDTQLAVYTGTNVAVLTFVAGNDDQVAGNTLSKVSFPATAGTTYAIALDGYNGQSGNATIQYTLV</sequence>
<feature type="chain" id="PRO_5035185734" evidence="1">
    <location>
        <begin position="32"/>
        <end position="298"/>
    </location>
</feature>
<proteinExistence type="predicted"/>
<organism evidence="2 3">
    <name type="scientific">Virgisporangium aurantiacum</name>
    <dbReference type="NCBI Taxonomy" id="175570"/>
    <lineage>
        <taxon>Bacteria</taxon>
        <taxon>Bacillati</taxon>
        <taxon>Actinomycetota</taxon>
        <taxon>Actinomycetes</taxon>
        <taxon>Micromonosporales</taxon>
        <taxon>Micromonosporaceae</taxon>
        <taxon>Virgisporangium</taxon>
    </lineage>
</organism>
<dbReference type="RefSeq" id="WP_203996575.1">
    <property type="nucleotide sequence ID" value="NZ_BOPG01000030.1"/>
</dbReference>
<evidence type="ECO:0000256" key="1">
    <source>
        <dbReference type="SAM" id="SignalP"/>
    </source>
</evidence>
<evidence type="ECO:0000313" key="2">
    <source>
        <dbReference type="EMBL" id="GIJ57333.1"/>
    </source>
</evidence>
<gene>
    <name evidence="2" type="ORF">Vau01_048490</name>
</gene>
<accession>A0A8J3Z6M8</accession>
<evidence type="ECO:0000313" key="3">
    <source>
        <dbReference type="Proteomes" id="UP000612585"/>
    </source>
</evidence>
<keyword evidence="3" id="KW-1185">Reference proteome</keyword>
<name>A0A8J3Z6M8_9ACTN</name>
<comment type="caution">
    <text evidence="2">The sequence shown here is derived from an EMBL/GenBank/DDBJ whole genome shotgun (WGS) entry which is preliminary data.</text>
</comment>
<protein>
    <submittedName>
        <fullName evidence="2">Uncharacterized protein</fullName>
    </submittedName>
</protein>
<dbReference type="Gene3D" id="2.60.120.380">
    <property type="match status" value="1"/>
</dbReference>
<feature type="signal peptide" evidence="1">
    <location>
        <begin position="1"/>
        <end position="31"/>
    </location>
</feature>
<reference evidence="2" key="1">
    <citation type="submission" date="2021-01" db="EMBL/GenBank/DDBJ databases">
        <title>Whole genome shotgun sequence of Virgisporangium aurantiacum NBRC 16421.</title>
        <authorList>
            <person name="Komaki H."/>
            <person name="Tamura T."/>
        </authorList>
    </citation>
    <scope>NUCLEOTIDE SEQUENCE</scope>
    <source>
        <strain evidence="2">NBRC 16421</strain>
    </source>
</reference>
<dbReference type="EMBL" id="BOPG01000030">
    <property type="protein sequence ID" value="GIJ57333.1"/>
    <property type="molecule type" value="Genomic_DNA"/>
</dbReference>
<dbReference type="AlphaFoldDB" id="A0A8J3Z6M8"/>